<keyword evidence="3" id="KW-1185">Reference proteome</keyword>
<evidence type="ECO:0000256" key="1">
    <source>
        <dbReference type="SAM" id="Phobius"/>
    </source>
</evidence>
<dbReference type="EMBL" id="LKEJ01000005">
    <property type="protein sequence ID" value="KTB72180.1"/>
    <property type="molecule type" value="Genomic_DNA"/>
</dbReference>
<feature type="transmembrane region" description="Helical" evidence="1">
    <location>
        <begin position="17"/>
        <end position="35"/>
    </location>
</feature>
<protein>
    <recommendedName>
        <fullName evidence="4">Toxin CptA</fullName>
    </recommendedName>
</protein>
<organism evidence="2 3">
    <name type="scientific">Pseudomonas viridiflava ICMP 13104</name>
    <dbReference type="NCBI Taxonomy" id="1198305"/>
    <lineage>
        <taxon>Bacteria</taxon>
        <taxon>Pseudomonadati</taxon>
        <taxon>Pseudomonadota</taxon>
        <taxon>Gammaproteobacteria</taxon>
        <taxon>Pseudomonadales</taxon>
        <taxon>Pseudomonadaceae</taxon>
        <taxon>Pseudomonas</taxon>
    </lineage>
</organism>
<keyword evidence="1" id="KW-1133">Transmembrane helix</keyword>
<proteinExistence type="predicted"/>
<accession>A0A0W0IGB9</accession>
<sequence>MSSPSDRFECHWQASRLLLAAYLVAQVLALIALLWLDIHPWAALAGLLSCLAHAVWVLPRSILLGHPAAYRALKRDRQGWQLWSERGGWQPVCLRPDSLALPLVVILRFRLIGGDGKPSGFASSCCIPRDALTPDIHRRLRVRLKFSRRNWVAAE</sequence>
<evidence type="ECO:0008006" key="4">
    <source>
        <dbReference type="Google" id="ProtNLM"/>
    </source>
</evidence>
<dbReference type="InterPro" id="IPR009883">
    <property type="entry name" value="YgfX"/>
</dbReference>
<keyword evidence="1" id="KW-0472">Membrane</keyword>
<reference evidence="2 3" key="1">
    <citation type="submission" date="2015-09" db="EMBL/GenBank/DDBJ databases">
        <title>Genome sequence of ICMP 13104.</title>
        <authorList>
            <person name="Visnovsky S."/>
            <person name="Lu A."/>
            <person name="Panda P."/>
            <person name="Pitman A."/>
        </authorList>
    </citation>
    <scope>NUCLEOTIDE SEQUENCE [LARGE SCALE GENOMIC DNA]</scope>
    <source>
        <strain evidence="2 3">ICMP 13104</strain>
    </source>
</reference>
<name>A0A0W0IGB9_PSEVI</name>
<gene>
    <name evidence="2" type="ORF">AO067_16030</name>
</gene>
<dbReference type="AlphaFoldDB" id="A0A0W0IGB9"/>
<evidence type="ECO:0000313" key="3">
    <source>
        <dbReference type="Proteomes" id="UP000053048"/>
    </source>
</evidence>
<comment type="caution">
    <text evidence="2">The sequence shown here is derived from an EMBL/GenBank/DDBJ whole genome shotgun (WGS) entry which is preliminary data.</text>
</comment>
<dbReference type="Pfam" id="PF07254">
    <property type="entry name" value="Cpta_toxin"/>
    <property type="match status" value="1"/>
</dbReference>
<evidence type="ECO:0000313" key="2">
    <source>
        <dbReference type="EMBL" id="KTB72180.1"/>
    </source>
</evidence>
<dbReference type="Proteomes" id="UP000053048">
    <property type="component" value="Unassembled WGS sequence"/>
</dbReference>
<keyword evidence="1" id="KW-0812">Transmembrane</keyword>
<feature type="transmembrane region" description="Helical" evidence="1">
    <location>
        <begin position="41"/>
        <end position="58"/>
    </location>
</feature>